<dbReference type="SUPFAM" id="SSF55347">
    <property type="entry name" value="Glyceraldehyde-3-phosphate dehydrogenase-like, C-terminal domain"/>
    <property type="match status" value="1"/>
</dbReference>
<proteinExistence type="inferred from homology"/>
<keyword evidence="6" id="KW-0560">Oxidoreductase</keyword>
<dbReference type="PANTHER" id="PTHR20836">
    <property type="entry name" value="DIHYDRODIPICOLINATE REDUCTASE"/>
    <property type="match status" value="1"/>
</dbReference>
<evidence type="ECO:0000256" key="5">
    <source>
        <dbReference type="ARBA" id="ARBA00022915"/>
    </source>
</evidence>
<evidence type="ECO:0000259" key="14">
    <source>
        <dbReference type="Pfam" id="PF05173"/>
    </source>
</evidence>
<dbReference type="PANTHER" id="PTHR20836:SF0">
    <property type="entry name" value="4-HYDROXY-TETRAHYDRODIPICOLINATE REDUCTASE 1, CHLOROPLASTIC-RELATED"/>
    <property type="match status" value="1"/>
</dbReference>
<reference evidence="15" key="1">
    <citation type="submission" date="2018-05" db="EMBL/GenBank/DDBJ databases">
        <authorList>
            <person name="Lanie J.A."/>
            <person name="Ng W.-L."/>
            <person name="Kazmierczak K.M."/>
            <person name="Andrzejewski T.M."/>
            <person name="Davidsen T.M."/>
            <person name="Wayne K.J."/>
            <person name="Tettelin H."/>
            <person name="Glass J.I."/>
            <person name="Rusch D."/>
            <person name="Podicherti R."/>
            <person name="Tsui H.-C.T."/>
            <person name="Winkler M.E."/>
        </authorList>
    </citation>
    <scope>NUCLEOTIDE SEQUENCE</scope>
</reference>
<keyword evidence="4" id="KW-0521">NADP</keyword>
<evidence type="ECO:0000256" key="8">
    <source>
        <dbReference type="ARBA" id="ARBA00023154"/>
    </source>
</evidence>
<comment type="pathway">
    <text evidence="9">Amino-acid biosynthesis; L-lysine biosynthesis via DAP pathway; (S)-tetrahydrodipicolinate from L-aspartate: step 4/4.</text>
</comment>
<keyword evidence="3" id="KW-0028">Amino-acid biosynthesis</keyword>
<feature type="domain" description="Dihydrodipicolinate reductase C-terminal" evidence="14">
    <location>
        <begin position="93"/>
        <end position="136"/>
    </location>
</feature>
<evidence type="ECO:0000256" key="3">
    <source>
        <dbReference type="ARBA" id="ARBA00022605"/>
    </source>
</evidence>
<evidence type="ECO:0000256" key="10">
    <source>
        <dbReference type="ARBA" id="ARBA00038983"/>
    </source>
</evidence>
<keyword evidence="7" id="KW-0520">NAD</keyword>
<dbReference type="GO" id="GO:0009089">
    <property type="term" value="P:lysine biosynthetic process via diaminopimelate"/>
    <property type="evidence" value="ECO:0007669"/>
    <property type="project" value="InterPro"/>
</dbReference>
<gene>
    <name evidence="15" type="ORF">METZ01_LOCUS91747</name>
</gene>
<dbReference type="InterPro" id="IPR036291">
    <property type="entry name" value="NAD(P)-bd_dom_sf"/>
</dbReference>
<dbReference type="Pfam" id="PF01113">
    <property type="entry name" value="DapB_N"/>
    <property type="match status" value="1"/>
</dbReference>
<dbReference type="EC" id="1.17.1.8" evidence="10"/>
<dbReference type="GO" id="GO:0005829">
    <property type="term" value="C:cytosol"/>
    <property type="evidence" value="ECO:0007669"/>
    <property type="project" value="TreeGrafter"/>
</dbReference>
<dbReference type="InterPro" id="IPR022664">
    <property type="entry name" value="DapB_N_CS"/>
</dbReference>
<evidence type="ECO:0000259" key="13">
    <source>
        <dbReference type="Pfam" id="PF01113"/>
    </source>
</evidence>
<dbReference type="GO" id="GO:0008839">
    <property type="term" value="F:4-hydroxy-tetrahydrodipicolinate reductase"/>
    <property type="evidence" value="ECO:0007669"/>
    <property type="project" value="UniProtKB-EC"/>
</dbReference>
<organism evidence="15">
    <name type="scientific">marine metagenome</name>
    <dbReference type="NCBI Taxonomy" id="408172"/>
    <lineage>
        <taxon>unclassified sequences</taxon>
        <taxon>metagenomes</taxon>
        <taxon>ecological metagenomes</taxon>
    </lineage>
</organism>
<dbReference type="CDD" id="cd02274">
    <property type="entry name" value="DHDPR_N"/>
    <property type="match status" value="1"/>
</dbReference>
<evidence type="ECO:0000313" key="15">
    <source>
        <dbReference type="EMBL" id="SVA38893.1"/>
    </source>
</evidence>
<name>A0A381VHH8_9ZZZZ</name>
<evidence type="ECO:0000256" key="4">
    <source>
        <dbReference type="ARBA" id="ARBA00022857"/>
    </source>
</evidence>
<evidence type="ECO:0000256" key="1">
    <source>
        <dbReference type="ARBA" id="ARBA00006642"/>
    </source>
</evidence>
<keyword evidence="8" id="KW-0457">Lysine biosynthesis</keyword>
<evidence type="ECO:0000256" key="11">
    <source>
        <dbReference type="ARBA" id="ARBA00049080"/>
    </source>
</evidence>
<comment type="catalytic activity">
    <reaction evidence="11">
        <text>(S)-2,3,4,5-tetrahydrodipicolinate + NADP(+) + H2O = (2S,4S)-4-hydroxy-2,3,4,5-tetrahydrodipicolinate + NADPH + H(+)</text>
        <dbReference type="Rhea" id="RHEA:35331"/>
        <dbReference type="ChEBI" id="CHEBI:15377"/>
        <dbReference type="ChEBI" id="CHEBI:15378"/>
        <dbReference type="ChEBI" id="CHEBI:16845"/>
        <dbReference type="ChEBI" id="CHEBI:57783"/>
        <dbReference type="ChEBI" id="CHEBI:58349"/>
        <dbReference type="ChEBI" id="CHEBI:67139"/>
        <dbReference type="EC" id="1.17.1.8"/>
    </reaction>
</comment>
<feature type="non-terminal residue" evidence="15">
    <location>
        <position position="151"/>
    </location>
</feature>
<protein>
    <recommendedName>
        <fullName evidence="10">4-hydroxy-tetrahydrodipicolinate reductase</fullName>
        <ecNumber evidence="10">1.17.1.8</ecNumber>
    </recommendedName>
</protein>
<evidence type="ECO:0000256" key="2">
    <source>
        <dbReference type="ARBA" id="ARBA00022490"/>
    </source>
</evidence>
<dbReference type="SUPFAM" id="SSF51735">
    <property type="entry name" value="NAD(P)-binding Rossmann-fold domains"/>
    <property type="match status" value="1"/>
</dbReference>
<comment type="catalytic activity">
    <reaction evidence="12">
        <text>(S)-2,3,4,5-tetrahydrodipicolinate + NAD(+) + H2O = (2S,4S)-4-hydroxy-2,3,4,5-tetrahydrodipicolinate + NADH + H(+)</text>
        <dbReference type="Rhea" id="RHEA:35323"/>
        <dbReference type="ChEBI" id="CHEBI:15377"/>
        <dbReference type="ChEBI" id="CHEBI:15378"/>
        <dbReference type="ChEBI" id="CHEBI:16845"/>
        <dbReference type="ChEBI" id="CHEBI:57540"/>
        <dbReference type="ChEBI" id="CHEBI:57945"/>
        <dbReference type="ChEBI" id="CHEBI:67139"/>
        <dbReference type="EC" id="1.17.1.8"/>
    </reaction>
</comment>
<feature type="domain" description="Dihydrodipicolinate reductase N-terminal" evidence="13">
    <location>
        <begin position="10"/>
        <end position="86"/>
    </location>
</feature>
<dbReference type="InterPro" id="IPR022663">
    <property type="entry name" value="DapB_C"/>
</dbReference>
<accession>A0A381VHH8</accession>
<evidence type="ECO:0000256" key="7">
    <source>
        <dbReference type="ARBA" id="ARBA00023027"/>
    </source>
</evidence>
<dbReference type="Pfam" id="PF05173">
    <property type="entry name" value="DapB_C"/>
    <property type="match status" value="1"/>
</dbReference>
<dbReference type="EMBL" id="UINC01008649">
    <property type="protein sequence ID" value="SVA38893.1"/>
    <property type="molecule type" value="Genomic_DNA"/>
</dbReference>
<evidence type="ECO:0000256" key="6">
    <source>
        <dbReference type="ARBA" id="ARBA00023002"/>
    </source>
</evidence>
<sequence length="151" mass="17014">MGDAIQESVKSNSSIILQNYKDIKDDPTDRAVFIDFSSPDVTEEILDYCNKNLLPLVIGTTGLSKDQQDMLLDLSKDIPILMASNMSMGIAKLKKLISTFIQKSNDIFECEITEIHHTKKIDSPSGTALELFNYLEEFSELKIKRPIVIRS</sequence>
<dbReference type="InterPro" id="IPR000846">
    <property type="entry name" value="DapB_N"/>
</dbReference>
<comment type="similarity">
    <text evidence="1">Belongs to the DapB family.</text>
</comment>
<evidence type="ECO:0000256" key="9">
    <source>
        <dbReference type="ARBA" id="ARBA00037922"/>
    </source>
</evidence>
<dbReference type="Gene3D" id="3.40.50.720">
    <property type="entry name" value="NAD(P)-binding Rossmann-like Domain"/>
    <property type="match status" value="1"/>
</dbReference>
<dbReference type="GO" id="GO:0019877">
    <property type="term" value="P:diaminopimelate biosynthetic process"/>
    <property type="evidence" value="ECO:0007669"/>
    <property type="project" value="UniProtKB-KW"/>
</dbReference>
<dbReference type="AlphaFoldDB" id="A0A381VHH8"/>
<dbReference type="PROSITE" id="PS01298">
    <property type="entry name" value="DAPB"/>
    <property type="match status" value="1"/>
</dbReference>
<evidence type="ECO:0000256" key="12">
    <source>
        <dbReference type="ARBA" id="ARBA00049396"/>
    </source>
</evidence>
<keyword evidence="5" id="KW-0220">Diaminopimelate biosynthesis</keyword>
<dbReference type="InterPro" id="IPR023940">
    <property type="entry name" value="DHDPR_bac"/>
</dbReference>
<keyword evidence="2" id="KW-0963">Cytoplasm</keyword>